<feature type="compositionally biased region" description="Basic and acidic residues" evidence="1">
    <location>
        <begin position="309"/>
        <end position="321"/>
    </location>
</feature>
<dbReference type="EMBL" id="KI669509">
    <property type="protein sequence ID" value="OCF32296.1"/>
    <property type="molecule type" value="Genomic_DNA"/>
</dbReference>
<organism evidence="3 4">
    <name type="scientific">Kwoniella heveanensis BCC8398</name>
    <dbReference type="NCBI Taxonomy" id="1296120"/>
    <lineage>
        <taxon>Eukaryota</taxon>
        <taxon>Fungi</taxon>
        <taxon>Dikarya</taxon>
        <taxon>Basidiomycota</taxon>
        <taxon>Agaricomycotina</taxon>
        <taxon>Tremellomycetes</taxon>
        <taxon>Tremellales</taxon>
        <taxon>Cryptococcaceae</taxon>
        <taxon>Kwoniella</taxon>
    </lineage>
</organism>
<feature type="compositionally biased region" description="Basic and acidic residues" evidence="1">
    <location>
        <begin position="334"/>
        <end position="343"/>
    </location>
</feature>
<evidence type="ECO:0000256" key="2">
    <source>
        <dbReference type="SAM" id="Phobius"/>
    </source>
</evidence>
<protein>
    <submittedName>
        <fullName evidence="3">Uncharacterized protein</fullName>
    </submittedName>
</protein>
<keyword evidence="2" id="KW-0812">Transmembrane</keyword>
<evidence type="ECO:0000313" key="4">
    <source>
        <dbReference type="Proteomes" id="UP000092666"/>
    </source>
</evidence>
<evidence type="ECO:0000313" key="3">
    <source>
        <dbReference type="EMBL" id="OCF32296.1"/>
    </source>
</evidence>
<sequence>MAPLALPLDLGGVGDSIEDVADDAVGGATSVAAHATSAAAEATNKVGDIKNQADEAAGMLKMFKQIQEWIDLLEKYWDQYKNLIIFIVCLIIFIYVASMIYCCYHFVHDFCRCAGCCVKCVWKSEECLRKNGFRCVRYCCRKCSNSRGRHRQDREGERKSDYHGCSNCCLKMVPRSTRLDLEKQHGDLRKGWMDSTYVGRSCGRYELPEDPVERAKWHWWGHETLNPYRYRTMAFLFPWSLNKEKRLERELAQQKRKVEYRRKMKSLARELGRDAGDLKDRIQDWKAYSKKKKPRTEDEQIMLEEAEERLEQKELDKEKSGRVSTDSESTIVADDEKGVRRRT</sequence>
<reference evidence="4" key="2">
    <citation type="submission" date="2013-12" db="EMBL/GenBank/DDBJ databases">
        <title>Evolution of pathogenesis and genome organization in the Tremellales.</title>
        <authorList>
            <person name="Cuomo C."/>
            <person name="Litvintseva A."/>
            <person name="Heitman J."/>
            <person name="Chen Y."/>
            <person name="Sun S."/>
            <person name="Springer D."/>
            <person name="Dromer F."/>
            <person name="Young S."/>
            <person name="Zeng Q."/>
            <person name="Chapman S."/>
            <person name="Gujja S."/>
            <person name="Saif S."/>
            <person name="Birren B."/>
        </authorList>
    </citation>
    <scope>NUCLEOTIDE SEQUENCE [LARGE SCALE GENOMIC DNA]</scope>
    <source>
        <strain evidence="4">BCC8398</strain>
    </source>
</reference>
<dbReference type="AlphaFoldDB" id="A0A1B9GMP7"/>
<evidence type="ECO:0000256" key="1">
    <source>
        <dbReference type="SAM" id="MobiDB-lite"/>
    </source>
</evidence>
<name>A0A1B9GMP7_9TREE</name>
<keyword evidence="4" id="KW-1185">Reference proteome</keyword>
<keyword evidence="2" id="KW-0472">Membrane</keyword>
<dbReference type="OrthoDB" id="2564048at2759"/>
<keyword evidence="2" id="KW-1133">Transmembrane helix</keyword>
<feature type="compositionally biased region" description="Acidic residues" evidence="1">
    <location>
        <begin position="299"/>
        <end position="308"/>
    </location>
</feature>
<gene>
    <name evidence="3" type="ORF">I316_05964</name>
</gene>
<feature type="region of interest" description="Disordered" evidence="1">
    <location>
        <begin position="288"/>
        <end position="343"/>
    </location>
</feature>
<feature type="transmembrane region" description="Helical" evidence="2">
    <location>
        <begin position="83"/>
        <end position="107"/>
    </location>
</feature>
<dbReference type="Proteomes" id="UP000092666">
    <property type="component" value="Unassembled WGS sequence"/>
</dbReference>
<accession>A0A1B9GMP7</accession>
<proteinExistence type="predicted"/>
<reference evidence="3 4" key="1">
    <citation type="submission" date="2013-07" db="EMBL/GenBank/DDBJ databases">
        <title>The Genome Sequence of Cryptococcus heveanensis BCC8398.</title>
        <authorList>
            <consortium name="The Broad Institute Genome Sequencing Platform"/>
            <person name="Cuomo C."/>
            <person name="Litvintseva A."/>
            <person name="Chen Y."/>
            <person name="Heitman J."/>
            <person name="Sun S."/>
            <person name="Springer D."/>
            <person name="Dromer F."/>
            <person name="Young S.K."/>
            <person name="Zeng Q."/>
            <person name="Gargeya S."/>
            <person name="Fitzgerald M."/>
            <person name="Abouelleil A."/>
            <person name="Alvarado L."/>
            <person name="Berlin A.M."/>
            <person name="Chapman S.B."/>
            <person name="Dewar J."/>
            <person name="Goldberg J."/>
            <person name="Griggs A."/>
            <person name="Gujja S."/>
            <person name="Hansen M."/>
            <person name="Howarth C."/>
            <person name="Imamovic A."/>
            <person name="Larimer J."/>
            <person name="McCowan C."/>
            <person name="Murphy C."/>
            <person name="Pearson M."/>
            <person name="Priest M."/>
            <person name="Roberts A."/>
            <person name="Saif S."/>
            <person name="Shea T."/>
            <person name="Sykes S."/>
            <person name="Wortman J."/>
            <person name="Nusbaum C."/>
            <person name="Birren B."/>
        </authorList>
    </citation>
    <scope>NUCLEOTIDE SEQUENCE [LARGE SCALE GENOMIC DNA]</scope>
    <source>
        <strain evidence="3 4">BCC8398</strain>
    </source>
</reference>